<reference evidence="18 20" key="2">
    <citation type="journal article" date="2019" name="Science, e1252229">
        <title>Invertible promoters mediate bacterial phase variation, antibiotic resistance, and host adaptation in the gut.</title>
        <authorList>
            <person name="Jiang X."/>
            <person name="Hall A.B."/>
            <person name="Arthur T.D."/>
            <person name="Plichta D.R."/>
            <person name="Covington C.T."/>
            <person name="Poyet M."/>
            <person name="Crothers J."/>
            <person name="Moses P.L."/>
            <person name="Tolonen A.C."/>
            <person name="Vlamakis H."/>
            <person name="Alm E.J."/>
            <person name="Xavier R.J."/>
        </authorList>
    </citation>
    <scope>NUCLEOTIDE SEQUENCE [LARGE SCALE GENOMIC DNA]</scope>
    <source>
        <strain evidence="20">aa_0143</strain>
        <strain evidence="18">Aa_0143</strain>
    </source>
</reference>
<keyword evidence="6 17" id="KW-0808">Transferase</keyword>
<dbReference type="PANTHER" id="PTHR45528:SF1">
    <property type="entry name" value="SENSOR HISTIDINE KINASE CPXA"/>
    <property type="match status" value="1"/>
</dbReference>
<feature type="domain" description="Histidine kinase" evidence="15">
    <location>
        <begin position="189"/>
        <end position="400"/>
    </location>
</feature>
<keyword evidence="13 14" id="KW-0472">Membrane</keyword>
<feature type="transmembrane region" description="Helical" evidence="14">
    <location>
        <begin position="91"/>
        <end position="116"/>
    </location>
</feature>
<dbReference type="AlphaFoldDB" id="A0A173XUJ0"/>
<sequence>MGKIREVFQKMSLKRSLVLLAVFCLSLVSALSVITILTCSSIQKKILDTRPIIITDYVIRDADSNDTENNNGVTAVPQKYTHGELSKENQLYYWCITILMVSLPIAYIIIASFMVAKLYYKWKLKIPLENLKNGMYHISQQDLDFQIQYTSDDELGQLCDTFEHMKNEIYKSNSKMWNMLQERKALTASVSHDLRTPITVLNGYLDYLEKSIERETLTNETLQTTIKNMTEAVDRLKRYVECVKDIQKMEDIEIKKDNYNLKELIADITKEFSILAARENKKLVIRDFSNSDFISTDKAMLSKVLENIFDNALRFSHEEIIFSIKEKEDYLYFSMQDDGVGFTSEELKSAASFFFSSASNGGNFGIGLSICKILSEKFGGNIFLDNLPDRGAIITIKIKK</sequence>
<keyword evidence="8" id="KW-0547">Nucleotide-binding</keyword>
<gene>
    <name evidence="17" type="primary">yycG_3</name>
    <name evidence="18" type="ORF">EAI93_08305</name>
    <name evidence="17" type="ORF">ERS852456_00201</name>
</gene>
<keyword evidence="12" id="KW-0902">Two-component regulatory system</keyword>
<dbReference type="CDD" id="cd06225">
    <property type="entry name" value="HAMP"/>
    <property type="match status" value="1"/>
</dbReference>
<dbReference type="SUPFAM" id="SSF55874">
    <property type="entry name" value="ATPase domain of HSP90 chaperone/DNA topoisomerase II/histidine kinase"/>
    <property type="match status" value="1"/>
</dbReference>
<dbReference type="InterPro" id="IPR003661">
    <property type="entry name" value="HisK_dim/P_dom"/>
</dbReference>
<dbReference type="Proteomes" id="UP000095787">
    <property type="component" value="Unassembled WGS sequence"/>
</dbReference>
<evidence type="ECO:0000313" key="18">
    <source>
        <dbReference type="EMBL" id="RYS79912.1"/>
    </source>
</evidence>
<protein>
    <recommendedName>
        <fullName evidence="3">histidine kinase</fullName>
        <ecNumber evidence="3">2.7.13.3</ecNumber>
    </recommendedName>
</protein>
<evidence type="ECO:0000313" key="19">
    <source>
        <dbReference type="Proteomes" id="UP000095787"/>
    </source>
</evidence>
<dbReference type="SUPFAM" id="SSF158472">
    <property type="entry name" value="HAMP domain-like"/>
    <property type="match status" value="1"/>
</dbReference>
<dbReference type="InterPro" id="IPR036890">
    <property type="entry name" value="HATPase_C_sf"/>
</dbReference>
<dbReference type="PANTHER" id="PTHR45528">
    <property type="entry name" value="SENSOR HISTIDINE KINASE CPXA"/>
    <property type="match status" value="1"/>
</dbReference>
<evidence type="ECO:0000313" key="20">
    <source>
        <dbReference type="Proteomes" id="UP000292665"/>
    </source>
</evidence>
<dbReference type="Gene3D" id="3.30.565.10">
    <property type="entry name" value="Histidine kinase-like ATPase, C-terminal domain"/>
    <property type="match status" value="1"/>
</dbReference>
<dbReference type="EMBL" id="CYZO01000002">
    <property type="protein sequence ID" value="CUN55203.1"/>
    <property type="molecule type" value="Genomic_DNA"/>
</dbReference>
<organism evidence="17 19">
    <name type="scientific">[Ruminococcus] torques</name>
    <dbReference type="NCBI Taxonomy" id="33039"/>
    <lineage>
        <taxon>Bacteria</taxon>
        <taxon>Bacillati</taxon>
        <taxon>Bacillota</taxon>
        <taxon>Clostridia</taxon>
        <taxon>Lachnospirales</taxon>
        <taxon>Lachnospiraceae</taxon>
        <taxon>Mediterraneibacter</taxon>
    </lineage>
</organism>
<evidence type="ECO:0000256" key="9">
    <source>
        <dbReference type="ARBA" id="ARBA00022777"/>
    </source>
</evidence>
<proteinExistence type="predicted"/>
<dbReference type="SMART" id="SM00304">
    <property type="entry name" value="HAMP"/>
    <property type="match status" value="1"/>
</dbReference>
<keyword evidence="5" id="KW-0597">Phosphoprotein</keyword>
<dbReference type="PROSITE" id="PS50885">
    <property type="entry name" value="HAMP"/>
    <property type="match status" value="1"/>
</dbReference>
<dbReference type="RefSeq" id="WP_004848224.1">
    <property type="nucleotide sequence ID" value="NZ_CATXVX010000037.1"/>
</dbReference>
<evidence type="ECO:0000313" key="17">
    <source>
        <dbReference type="EMBL" id="CUN55203.1"/>
    </source>
</evidence>
<dbReference type="Pfam" id="PF02518">
    <property type="entry name" value="HATPase_c"/>
    <property type="match status" value="1"/>
</dbReference>
<dbReference type="InterPro" id="IPR050398">
    <property type="entry name" value="HssS/ArlS-like"/>
</dbReference>
<dbReference type="Pfam" id="PF00512">
    <property type="entry name" value="HisKA"/>
    <property type="match status" value="1"/>
</dbReference>
<name>A0A173XUJ0_9FIRM</name>
<dbReference type="GO" id="GO:0005524">
    <property type="term" value="F:ATP binding"/>
    <property type="evidence" value="ECO:0007669"/>
    <property type="project" value="UniProtKB-KW"/>
</dbReference>
<dbReference type="Pfam" id="PF00672">
    <property type="entry name" value="HAMP"/>
    <property type="match status" value="1"/>
</dbReference>
<dbReference type="SMART" id="SM00388">
    <property type="entry name" value="HisKA"/>
    <property type="match status" value="1"/>
</dbReference>
<dbReference type="Gene3D" id="6.10.340.10">
    <property type="match status" value="1"/>
</dbReference>
<evidence type="ECO:0000256" key="6">
    <source>
        <dbReference type="ARBA" id="ARBA00022679"/>
    </source>
</evidence>
<dbReference type="InterPro" id="IPR003660">
    <property type="entry name" value="HAMP_dom"/>
</dbReference>
<dbReference type="EMBL" id="RCYR01000014">
    <property type="protein sequence ID" value="RYS79912.1"/>
    <property type="molecule type" value="Genomic_DNA"/>
</dbReference>
<dbReference type="SUPFAM" id="SSF47384">
    <property type="entry name" value="Homodimeric domain of signal transducing histidine kinase"/>
    <property type="match status" value="1"/>
</dbReference>
<evidence type="ECO:0000256" key="13">
    <source>
        <dbReference type="ARBA" id="ARBA00023136"/>
    </source>
</evidence>
<evidence type="ECO:0000256" key="1">
    <source>
        <dbReference type="ARBA" id="ARBA00000085"/>
    </source>
</evidence>
<evidence type="ECO:0000256" key="5">
    <source>
        <dbReference type="ARBA" id="ARBA00022553"/>
    </source>
</evidence>
<keyword evidence="9 17" id="KW-0418">Kinase</keyword>
<feature type="domain" description="HAMP" evidence="16">
    <location>
        <begin position="122"/>
        <end position="174"/>
    </location>
</feature>
<dbReference type="EC" id="2.7.13.3" evidence="3"/>
<keyword evidence="11 14" id="KW-1133">Transmembrane helix</keyword>
<dbReference type="SMART" id="SM00387">
    <property type="entry name" value="HATPase_c"/>
    <property type="match status" value="1"/>
</dbReference>
<evidence type="ECO:0000256" key="12">
    <source>
        <dbReference type="ARBA" id="ARBA00023012"/>
    </source>
</evidence>
<evidence type="ECO:0000256" key="4">
    <source>
        <dbReference type="ARBA" id="ARBA00022475"/>
    </source>
</evidence>
<comment type="subcellular location">
    <subcellularLocation>
        <location evidence="2">Cell membrane</location>
        <topology evidence="2">Multi-pass membrane protein</topology>
    </subcellularLocation>
</comment>
<dbReference type="InterPro" id="IPR036097">
    <property type="entry name" value="HisK_dim/P_sf"/>
</dbReference>
<evidence type="ECO:0000256" key="2">
    <source>
        <dbReference type="ARBA" id="ARBA00004651"/>
    </source>
</evidence>
<comment type="catalytic activity">
    <reaction evidence="1">
        <text>ATP + protein L-histidine = ADP + protein N-phospho-L-histidine.</text>
        <dbReference type="EC" id="2.7.13.3"/>
    </reaction>
</comment>
<evidence type="ECO:0000259" key="16">
    <source>
        <dbReference type="PROSITE" id="PS50885"/>
    </source>
</evidence>
<reference evidence="17 19" key="1">
    <citation type="submission" date="2015-09" db="EMBL/GenBank/DDBJ databases">
        <authorList>
            <consortium name="Pathogen Informatics"/>
        </authorList>
    </citation>
    <scope>NUCLEOTIDE SEQUENCE [LARGE SCALE GENOMIC DNA]</scope>
    <source>
        <strain evidence="17 19">2789STDY5834841</strain>
    </source>
</reference>
<accession>A0A173XUJ0</accession>
<dbReference type="GO" id="GO:0005886">
    <property type="term" value="C:plasma membrane"/>
    <property type="evidence" value="ECO:0007669"/>
    <property type="project" value="UniProtKB-SubCell"/>
</dbReference>
<dbReference type="PROSITE" id="PS50109">
    <property type="entry name" value="HIS_KIN"/>
    <property type="match status" value="1"/>
</dbReference>
<evidence type="ECO:0000256" key="11">
    <source>
        <dbReference type="ARBA" id="ARBA00022989"/>
    </source>
</evidence>
<dbReference type="InterPro" id="IPR005467">
    <property type="entry name" value="His_kinase_dom"/>
</dbReference>
<keyword evidence="4" id="KW-1003">Cell membrane</keyword>
<dbReference type="GO" id="GO:0000155">
    <property type="term" value="F:phosphorelay sensor kinase activity"/>
    <property type="evidence" value="ECO:0007669"/>
    <property type="project" value="InterPro"/>
</dbReference>
<keyword evidence="10" id="KW-0067">ATP-binding</keyword>
<evidence type="ECO:0000259" key="15">
    <source>
        <dbReference type="PROSITE" id="PS50109"/>
    </source>
</evidence>
<evidence type="ECO:0000256" key="7">
    <source>
        <dbReference type="ARBA" id="ARBA00022692"/>
    </source>
</evidence>
<dbReference type="InterPro" id="IPR003594">
    <property type="entry name" value="HATPase_dom"/>
</dbReference>
<evidence type="ECO:0000256" key="10">
    <source>
        <dbReference type="ARBA" id="ARBA00022840"/>
    </source>
</evidence>
<dbReference type="Proteomes" id="UP000292665">
    <property type="component" value="Unassembled WGS sequence"/>
</dbReference>
<evidence type="ECO:0000256" key="8">
    <source>
        <dbReference type="ARBA" id="ARBA00022741"/>
    </source>
</evidence>
<dbReference type="CDD" id="cd00082">
    <property type="entry name" value="HisKA"/>
    <property type="match status" value="1"/>
</dbReference>
<evidence type="ECO:0000256" key="14">
    <source>
        <dbReference type="SAM" id="Phobius"/>
    </source>
</evidence>
<evidence type="ECO:0000256" key="3">
    <source>
        <dbReference type="ARBA" id="ARBA00012438"/>
    </source>
</evidence>
<keyword evidence="7 14" id="KW-0812">Transmembrane</keyword>
<dbReference type="Gene3D" id="1.10.287.130">
    <property type="match status" value="1"/>
</dbReference>